<dbReference type="AlphaFoldDB" id="A0A3M7RHZ6"/>
<dbReference type="EMBL" id="REGN01003354">
    <property type="protein sequence ID" value="RNA23077.1"/>
    <property type="molecule type" value="Genomic_DNA"/>
</dbReference>
<feature type="transmembrane region" description="Helical" evidence="1">
    <location>
        <begin position="81"/>
        <end position="101"/>
    </location>
</feature>
<keyword evidence="3" id="KW-1185">Reference proteome</keyword>
<dbReference type="Proteomes" id="UP000276133">
    <property type="component" value="Unassembled WGS sequence"/>
</dbReference>
<comment type="caution">
    <text evidence="2">The sequence shown here is derived from an EMBL/GenBank/DDBJ whole genome shotgun (WGS) entry which is preliminary data.</text>
</comment>
<organism evidence="2 3">
    <name type="scientific">Brachionus plicatilis</name>
    <name type="common">Marine rotifer</name>
    <name type="synonym">Brachionus muelleri</name>
    <dbReference type="NCBI Taxonomy" id="10195"/>
    <lineage>
        <taxon>Eukaryota</taxon>
        <taxon>Metazoa</taxon>
        <taxon>Spiralia</taxon>
        <taxon>Gnathifera</taxon>
        <taxon>Rotifera</taxon>
        <taxon>Eurotatoria</taxon>
        <taxon>Monogononta</taxon>
        <taxon>Pseudotrocha</taxon>
        <taxon>Ploima</taxon>
        <taxon>Brachionidae</taxon>
        <taxon>Brachionus</taxon>
    </lineage>
</organism>
<keyword evidence="1" id="KW-0812">Transmembrane</keyword>
<gene>
    <name evidence="2" type="ORF">BpHYR1_030728</name>
</gene>
<keyword evidence="1" id="KW-1133">Transmembrane helix</keyword>
<protein>
    <submittedName>
        <fullName evidence="2">Uncharacterized protein</fullName>
    </submittedName>
</protein>
<evidence type="ECO:0000256" key="1">
    <source>
        <dbReference type="SAM" id="Phobius"/>
    </source>
</evidence>
<reference evidence="2 3" key="1">
    <citation type="journal article" date="2018" name="Sci. Rep.">
        <title>Genomic signatures of local adaptation to the degree of environmental predictability in rotifers.</title>
        <authorList>
            <person name="Franch-Gras L."/>
            <person name="Hahn C."/>
            <person name="Garcia-Roger E.M."/>
            <person name="Carmona M.J."/>
            <person name="Serra M."/>
            <person name="Gomez A."/>
        </authorList>
    </citation>
    <scope>NUCLEOTIDE SEQUENCE [LARGE SCALE GENOMIC DNA]</scope>
    <source>
        <strain evidence="2">HYR1</strain>
    </source>
</reference>
<keyword evidence="1" id="KW-0472">Membrane</keyword>
<evidence type="ECO:0000313" key="3">
    <source>
        <dbReference type="Proteomes" id="UP000276133"/>
    </source>
</evidence>
<sequence>MTAKNRPPNGPVWSYLIQDYFIYPIFIRNNHHIYSKNKKNIISARNDGHFKIERKAIAIPHVTKSLSLSLFMYNSINQIQLIVKTLLAAYVLLLLVQIHCLKT</sequence>
<name>A0A3M7RHZ6_BRAPC</name>
<proteinExistence type="predicted"/>
<evidence type="ECO:0000313" key="2">
    <source>
        <dbReference type="EMBL" id="RNA23077.1"/>
    </source>
</evidence>
<accession>A0A3M7RHZ6</accession>